<feature type="chain" id="PRO_5047049963" evidence="4">
    <location>
        <begin position="39"/>
        <end position="576"/>
    </location>
</feature>
<evidence type="ECO:0000256" key="1">
    <source>
        <dbReference type="ARBA" id="ARBA00022741"/>
    </source>
</evidence>
<dbReference type="Gene3D" id="3.30.30.30">
    <property type="match status" value="1"/>
</dbReference>
<dbReference type="Gene3D" id="2.60.34.10">
    <property type="entry name" value="Substrate Binding Domain Of DNAk, Chain A, domain 1"/>
    <property type="match status" value="1"/>
</dbReference>
<organism evidence="5 6">
    <name type="scientific">Aspergillus cavernicola</name>
    <dbReference type="NCBI Taxonomy" id="176166"/>
    <lineage>
        <taxon>Eukaryota</taxon>
        <taxon>Fungi</taxon>
        <taxon>Dikarya</taxon>
        <taxon>Ascomycota</taxon>
        <taxon>Pezizomycotina</taxon>
        <taxon>Eurotiomycetes</taxon>
        <taxon>Eurotiomycetidae</taxon>
        <taxon>Eurotiales</taxon>
        <taxon>Aspergillaceae</taxon>
        <taxon>Aspergillus</taxon>
        <taxon>Aspergillus subgen. Nidulantes</taxon>
    </lineage>
</organism>
<sequence>MPKPPQRRRTNRNLRISLPFIPFIPLLVFFLLVLPARACPEETRKDSKDKLIGIHLGPEYSRVGVVHNSHLKVLDGHDGRSFMPSRVVATETGLVVGNTATYIDGPNLFHAARHMSGFTIGDPSQAEASGPISYITKDGRQVIQVEVNGTHHTFTPEEIYAPLLTEMRNIAEPRIAGNITGAVVTIPQSFGDTDRECIRNAGRLANLPIIRQVPESNAIIFSLGLDELSYESDRYVVLYDIDDNVDVSVVEIDMGVMDRLATVRRPVIRKVPDEAETLPVYEGEPHALHQQELGGNNDLFELSMAALTTALENAGLQKENITDFIFTKWTGSFPNVQERVAEYFSEARITSSPYLDKAGVWGATLVSGWMQEGALVPCCCWTSHPPIGIRTPDGVVEVISPCQKLPTYNTTSFAASCTDNQTLIQVYMRDIPPLGYHAMFELGDQYVSDTTVDDIVLGEFYLPTPCRANKEALEIEVSVLVTRQSVLQVTAVNKLTKEAGMVTFPNTNFECGNEQRFSARDYTYSSAGMDLELGYWREGKSFVVRGGIRRLWLRRVRFLTVLWLMQFISLSCKIDM</sequence>
<keyword evidence="2 3" id="KW-0067">ATP-binding</keyword>
<gene>
    <name evidence="5" type="ORF">BDW59DRAFT_151349</name>
</gene>
<keyword evidence="4" id="KW-0732">Signal</keyword>
<dbReference type="Gene3D" id="3.30.420.40">
    <property type="match status" value="2"/>
</dbReference>
<evidence type="ECO:0000256" key="4">
    <source>
        <dbReference type="SAM" id="SignalP"/>
    </source>
</evidence>
<evidence type="ECO:0000256" key="3">
    <source>
        <dbReference type="RuleBase" id="RU003322"/>
    </source>
</evidence>
<dbReference type="InterPro" id="IPR013126">
    <property type="entry name" value="Hsp_70_fam"/>
</dbReference>
<accession>A0ABR4HVN7</accession>
<dbReference type="SUPFAM" id="SSF100920">
    <property type="entry name" value="Heat shock protein 70kD (HSP70), peptide-binding domain"/>
    <property type="match status" value="1"/>
</dbReference>
<keyword evidence="1 3" id="KW-0547">Nucleotide-binding</keyword>
<dbReference type="Pfam" id="PF00012">
    <property type="entry name" value="HSP70"/>
    <property type="match status" value="2"/>
</dbReference>
<dbReference type="InterPro" id="IPR029047">
    <property type="entry name" value="HSP70_peptide-bd_sf"/>
</dbReference>
<comment type="caution">
    <text evidence="5">The sequence shown here is derived from an EMBL/GenBank/DDBJ whole genome shotgun (WGS) entry which is preliminary data.</text>
</comment>
<evidence type="ECO:0000256" key="2">
    <source>
        <dbReference type="ARBA" id="ARBA00022840"/>
    </source>
</evidence>
<comment type="similarity">
    <text evidence="3">Belongs to the heat shock protein 70 family.</text>
</comment>
<name>A0ABR4HVN7_9EURO</name>
<dbReference type="Proteomes" id="UP001610335">
    <property type="component" value="Unassembled WGS sequence"/>
</dbReference>
<dbReference type="InterPro" id="IPR043129">
    <property type="entry name" value="ATPase_NBD"/>
</dbReference>
<dbReference type="PRINTS" id="PR00301">
    <property type="entry name" value="HEATSHOCK70"/>
</dbReference>
<protein>
    <submittedName>
        <fullName evidence="5">Hsp70 protein-domain-containing protein</fullName>
    </submittedName>
</protein>
<feature type="signal peptide" evidence="4">
    <location>
        <begin position="1"/>
        <end position="38"/>
    </location>
</feature>
<evidence type="ECO:0000313" key="6">
    <source>
        <dbReference type="Proteomes" id="UP001610335"/>
    </source>
</evidence>
<dbReference type="EMBL" id="JBFXLS010000076">
    <property type="protein sequence ID" value="KAL2819562.1"/>
    <property type="molecule type" value="Genomic_DNA"/>
</dbReference>
<proteinExistence type="inferred from homology"/>
<dbReference type="SUPFAM" id="SSF53067">
    <property type="entry name" value="Actin-like ATPase domain"/>
    <property type="match status" value="1"/>
</dbReference>
<evidence type="ECO:0000313" key="5">
    <source>
        <dbReference type="EMBL" id="KAL2819562.1"/>
    </source>
</evidence>
<reference evidence="5 6" key="1">
    <citation type="submission" date="2024-07" db="EMBL/GenBank/DDBJ databases">
        <title>Section-level genome sequencing and comparative genomics of Aspergillus sections Usti and Cavernicolus.</title>
        <authorList>
            <consortium name="Lawrence Berkeley National Laboratory"/>
            <person name="Nybo J.L."/>
            <person name="Vesth T.C."/>
            <person name="Theobald S."/>
            <person name="Frisvad J.C."/>
            <person name="Larsen T.O."/>
            <person name="Kjaerboelling I."/>
            <person name="Rothschild-Mancinelli K."/>
            <person name="Lyhne E.K."/>
            <person name="Kogle M.E."/>
            <person name="Barry K."/>
            <person name="Clum A."/>
            <person name="Na H."/>
            <person name="Ledsgaard L."/>
            <person name="Lin J."/>
            <person name="Lipzen A."/>
            <person name="Kuo A."/>
            <person name="Riley R."/>
            <person name="Mondo S."/>
            <person name="LaButti K."/>
            <person name="Haridas S."/>
            <person name="Pangalinan J."/>
            <person name="Salamov A.A."/>
            <person name="Simmons B.A."/>
            <person name="Magnuson J.K."/>
            <person name="Chen J."/>
            <person name="Drula E."/>
            <person name="Henrissat B."/>
            <person name="Wiebenga A."/>
            <person name="Lubbers R.J."/>
            <person name="Gomes A.C."/>
            <person name="Makela M.R."/>
            <person name="Stajich J."/>
            <person name="Grigoriev I.V."/>
            <person name="Mortensen U.H."/>
            <person name="De vries R.P."/>
            <person name="Baker S.E."/>
            <person name="Andersen M.R."/>
        </authorList>
    </citation>
    <scope>NUCLEOTIDE SEQUENCE [LARGE SCALE GENOMIC DNA]</scope>
    <source>
        <strain evidence="5 6">CBS 600.67</strain>
    </source>
</reference>
<keyword evidence="6" id="KW-1185">Reference proteome</keyword>
<dbReference type="PANTHER" id="PTHR19375">
    <property type="entry name" value="HEAT SHOCK PROTEIN 70KDA"/>
    <property type="match status" value="1"/>
</dbReference>